<dbReference type="InterPro" id="IPR001387">
    <property type="entry name" value="Cro/C1-type_HTH"/>
</dbReference>
<evidence type="ECO:0000313" key="2">
    <source>
        <dbReference type="EMBL" id="QIS17609.1"/>
    </source>
</evidence>
<dbReference type="InterPro" id="IPR043917">
    <property type="entry name" value="DUF5753"/>
</dbReference>
<proteinExistence type="predicted"/>
<dbReference type="SUPFAM" id="SSF47413">
    <property type="entry name" value="lambda repressor-like DNA-binding domains"/>
    <property type="match status" value="1"/>
</dbReference>
<evidence type="ECO:0000313" key="3">
    <source>
        <dbReference type="Proteomes" id="UP000500953"/>
    </source>
</evidence>
<dbReference type="InterPro" id="IPR010982">
    <property type="entry name" value="Lambda_DNA-bd_dom_sf"/>
</dbReference>
<dbReference type="Proteomes" id="UP000500953">
    <property type="component" value="Chromosome"/>
</dbReference>
<dbReference type="Pfam" id="PF13560">
    <property type="entry name" value="HTH_31"/>
    <property type="match status" value="1"/>
</dbReference>
<dbReference type="CDD" id="cd00093">
    <property type="entry name" value="HTH_XRE"/>
    <property type="match status" value="1"/>
</dbReference>
<organism evidence="2 3">
    <name type="scientific">Nocardia terpenica</name>
    <dbReference type="NCBI Taxonomy" id="455432"/>
    <lineage>
        <taxon>Bacteria</taxon>
        <taxon>Bacillati</taxon>
        <taxon>Actinomycetota</taxon>
        <taxon>Actinomycetes</taxon>
        <taxon>Mycobacteriales</taxon>
        <taxon>Nocardiaceae</taxon>
        <taxon>Nocardia</taxon>
    </lineage>
</organism>
<name>A0A6G9YW91_9NOCA</name>
<feature type="domain" description="HTH cro/C1-type" evidence="1">
    <location>
        <begin position="16"/>
        <end position="71"/>
    </location>
</feature>
<evidence type="ECO:0000259" key="1">
    <source>
        <dbReference type="SMART" id="SM00530"/>
    </source>
</evidence>
<accession>A0A6G9YW91</accession>
<dbReference type="Pfam" id="PF19054">
    <property type="entry name" value="DUF5753"/>
    <property type="match status" value="1"/>
</dbReference>
<reference evidence="2 3" key="1">
    <citation type="journal article" date="2019" name="ACS Chem. Biol.">
        <title>Identification and Mobilization of a Cryptic Antibiotic Biosynthesis Gene Locus from a Human-Pathogenic Nocardia Isolate.</title>
        <authorList>
            <person name="Herisse M."/>
            <person name="Ishida K."/>
            <person name="Porter J.L."/>
            <person name="Howden B."/>
            <person name="Hertweck C."/>
            <person name="Stinear T.P."/>
            <person name="Pidot S.J."/>
        </authorList>
    </citation>
    <scope>NUCLEOTIDE SEQUENCE [LARGE SCALE GENOMIC DNA]</scope>
    <source>
        <strain evidence="2 3">AUSMDU00012715</strain>
    </source>
</reference>
<dbReference type="GO" id="GO:0003677">
    <property type="term" value="F:DNA binding"/>
    <property type="evidence" value="ECO:0007669"/>
    <property type="project" value="InterPro"/>
</dbReference>
<sequence length="288" mass="32282">MSQASPTVAGWELMLRIRRQAEDRGVKVHAVARALDVSAQYWSQLTKGKGTLTESKLNTLLDLLEFDRDDRAELLALREIAKGRNPYGEYSALFPDPLMRLFGLEAGARSIRSFENAVVPGLLQTEDYVRALMKASVTIGRQIEIEHRVRGRLQRQRRLTEDPILLSVVMGQAALTYQVGSPDVHKAQLLHLLELSEQHSDRLDIRVIPFESGGTSIASLNSATFHLLDFESSRLPTLGWMETALYGELVEDSKRVGALEYLYEQLHAVALSTDDSRKLIKRVAGQIC</sequence>
<protein>
    <submittedName>
        <fullName evidence="2">Helix-turn-helix domain-containing protein</fullName>
    </submittedName>
</protein>
<dbReference type="SMART" id="SM00530">
    <property type="entry name" value="HTH_XRE"/>
    <property type="match status" value="1"/>
</dbReference>
<dbReference type="EMBL" id="CP046173">
    <property type="protein sequence ID" value="QIS17609.1"/>
    <property type="molecule type" value="Genomic_DNA"/>
</dbReference>
<dbReference type="AlphaFoldDB" id="A0A6G9YW91"/>
<gene>
    <name evidence="2" type="ORF">F6W96_04110</name>
</gene>
<dbReference type="RefSeq" id="WP_167484998.1">
    <property type="nucleotide sequence ID" value="NZ_CP046173.1"/>
</dbReference>